<sequence>MDAVGVLARFPCVLSETPPLSRGKNGAAASHGRAHSLSFQSYRHLTAFQPSPFLSLSSSCRHAGTIRSRRTKTRIFLPHLVAAMVGEIISRFEKKGFLLKGLKLFQCPKELAEVRFLACFQLHDLHLNVVHGSDSPENGHREIGKLCNTFSK</sequence>
<feature type="non-terminal residue" evidence="5">
    <location>
        <position position="152"/>
    </location>
</feature>
<feature type="domain" description="Nucleoside diphosphate kinase-like" evidence="4">
    <location>
        <begin position="72"/>
        <end position="148"/>
    </location>
</feature>
<name>A0A427B6J4_ENSVE</name>
<dbReference type="Proteomes" id="UP000287651">
    <property type="component" value="Unassembled WGS sequence"/>
</dbReference>
<gene>
    <name evidence="5" type="ORF">B296_00015232</name>
</gene>
<comment type="caution">
    <text evidence="3">Lacks conserved residue(s) required for the propagation of feature annotation.</text>
</comment>
<dbReference type="GO" id="GO:0004550">
    <property type="term" value="F:nucleoside diphosphate kinase activity"/>
    <property type="evidence" value="ECO:0007669"/>
    <property type="project" value="UniProtKB-EC"/>
</dbReference>
<comment type="catalytic activity">
    <reaction evidence="1">
        <text>a 2'-deoxyribonucleoside 5'-diphosphate + ATP = a 2'-deoxyribonucleoside 5'-triphosphate + ADP</text>
        <dbReference type="Rhea" id="RHEA:44640"/>
        <dbReference type="ChEBI" id="CHEBI:30616"/>
        <dbReference type="ChEBI" id="CHEBI:61560"/>
        <dbReference type="ChEBI" id="CHEBI:73316"/>
        <dbReference type="ChEBI" id="CHEBI:456216"/>
        <dbReference type="EC" id="2.7.4.6"/>
    </reaction>
</comment>
<protein>
    <recommendedName>
        <fullName evidence="4">Nucleoside diphosphate kinase-like domain-containing protein</fullName>
    </recommendedName>
</protein>
<dbReference type="SMART" id="SM00562">
    <property type="entry name" value="NDK"/>
    <property type="match status" value="1"/>
</dbReference>
<comment type="catalytic activity">
    <reaction evidence="2">
        <text>a ribonucleoside 5'-diphosphate + ATP = a ribonucleoside 5'-triphosphate + ADP</text>
        <dbReference type="Rhea" id="RHEA:18113"/>
        <dbReference type="ChEBI" id="CHEBI:30616"/>
        <dbReference type="ChEBI" id="CHEBI:57930"/>
        <dbReference type="ChEBI" id="CHEBI:61557"/>
        <dbReference type="ChEBI" id="CHEBI:456216"/>
        <dbReference type="EC" id="2.7.4.6"/>
    </reaction>
</comment>
<dbReference type="PROSITE" id="PS00469">
    <property type="entry name" value="NDPK"/>
    <property type="match status" value="1"/>
</dbReference>
<comment type="caution">
    <text evidence="5">The sequence shown here is derived from an EMBL/GenBank/DDBJ whole genome shotgun (WGS) entry which is preliminary data.</text>
</comment>
<evidence type="ECO:0000313" key="5">
    <source>
        <dbReference type="EMBL" id="RRT84078.1"/>
    </source>
</evidence>
<dbReference type="AlphaFoldDB" id="A0A427B6J4"/>
<evidence type="ECO:0000256" key="1">
    <source>
        <dbReference type="ARBA" id="ARBA00000082"/>
    </source>
</evidence>
<dbReference type="EMBL" id="AMZH03000374">
    <property type="protein sequence ID" value="RRT84078.1"/>
    <property type="molecule type" value="Genomic_DNA"/>
</dbReference>
<evidence type="ECO:0000259" key="4">
    <source>
        <dbReference type="SMART" id="SM00562"/>
    </source>
</evidence>
<dbReference type="Gene3D" id="3.30.70.141">
    <property type="entry name" value="Nucleoside diphosphate kinase-like domain"/>
    <property type="match status" value="1"/>
</dbReference>
<dbReference type="PROSITE" id="PS51374">
    <property type="entry name" value="NDPK_LIKE"/>
    <property type="match status" value="1"/>
</dbReference>
<proteinExistence type="inferred from homology"/>
<dbReference type="InterPro" id="IPR034907">
    <property type="entry name" value="NDK-like_dom"/>
</dbReference>
<reference evidence="5 6" key="1">
    <citation type="journal article" date="2014" name="Agronomy (Basel)">
        <title>A Draft Genome Sequence for Ensete ventricosum, the Drought-Tolerant Tree Against Hunger.</title>
        <authorList>
            <person name="Harrison J."/>
            <person name="Moore K.A."/>
            <person name="Paszkiewicz K."/>
            <person name="Jones T."/>
            <person name="Grant M."/>
            <person name="Ambacheew D."/>
            <person name="Muzemil S."/>
            <person name="Studholme D.J."/>
        </authorList>
    </citation>
    <scope>NUCLEOTIDE SEQUENCE [LARGE SCALE GENOMIC DNA]</scope>
</reference>
<evidence type="ECO:0000256" key="3">
    <source>
        <dbReference type="PROSITE-ProRule" id="PRU00706"/>
    </source>
</evidence>
<dbReference type="InterPro" id="IPR023005">
    <property type="entry name" value="Nucleoside_diP_kinase_AS"/>
</dbReference>
<evidence type="ECO:0000256" key="2">
    <source>
        <dbReference type="ARBA" id="ARBA00000937"/>
    </source>
</evidence>
<organism evidence="5 6">
    <name type="scientific">Ensete ventricosum</name>
    <name type="common">Abyssinian banana</name>
    <name type="synonym">Musa ensete</name>
    <dbReference type="NCBI Taxonomy" id="4639"/>
    <lineage>
        <taxon>Eukaryota</taxon>
        <taxon>Viridiplantae</taxon>
        <taxon>Streptophyta</taxon>
        <taxon>Embryophyta</taxon>
        <taxon>Tracheophyta</taxon>
        <taxon>Spermatophyta</taxon>
        <taxon>Magnoliopsida</taxon>
        <taxon>Liliopsida</taxon>
        <taxon>Zingiberales</taxon>
        <taxon>Musaceae</taxon>
        <taxon>Ensete</taxon>
    </lineage>
</organism>
<dbReference type="SUPFAM" id="SSF54919">
    <property type="entry name" value="Nucleoside diphosphate kinase, NDK"/>
    <property type="match status" value="1"/>
</dbReference>
<accession>A0A427B6J4</accession>
<comment type="similarity">
    <text evidence="3">Belongs to the NDK family.</text>
</comment>
<evidence type="ECO:0000313" key="6">
    <source>
        <dbReference type="Proteomes" id="UP000287651"/>
    </source>
</evidence>
<dbReference type="InterPro" id="IPR036850">
    <property type="entry name" value="NDK-like_dom_sf"/>
</dbReference>